<dbReference type="AlphaFoldDB" id="A0A0C3P8D0"/>
<dbReference type="Pfam" id="PF00320">
    <property type="entry name" value="GATA"/>
    <property type="match status" value="1"/>
</dbReference>
<feature type="compositionally biased region" description="Polar residues" evidence="2">
    <location>
        <begin position="317"/>
        <end position="331"/>
    </location>
</feature>
<organism evidence="4 5">
    <name type="scientific">Pisolithus tinctorius Marx 270</name>
    <dbReference type="NCBI Taxonomy" id="870435"/>
    <lineage>
        <taxon>Eukaryota</taxon>
        <taxon>Fungi</taxon>
        <taxon>Dikarya</taxon>
        <taxon>Basidiomycota</taxon>
        <taxon>Agaricomycotina</taxon>
        <taxon>Agaricomycetes</taxon>
        <taxon>Agaricomycetidae</taxon>
        <taxon>Boletales</taxon>
        <taxon>Sclerodermatineae</taxon>
        <taxon>Pisolithaceae</taxon>
        <taxon>Pisolithus</taxon>
    </lineage>
</organism>
<evidence type="ECO:0000259" key="3">
    <source>
        <dbReference type="PROSITE" id="PS50114"/>
    </source>
</evidence>
<dbReference type="SUPFAM" id="SSF57716">
    <property type="entry name" value="Glucocorticoid receptor-like (DNA-binding domain)"/>
    <property type="match status" value="1"/>
</dbReference>
<dbReference type="CDD" id="cd00202">
    <property type="entry name" value="ZnF_GATA"/>
    <property type="match status" value="1"/>
</dbReference>
<name>A0A0C3P8D0_PISTI</name>
<feature type="compositionally biased region" description="Low complexity" evidence="2">
    <location>
        <begin position="338"/>
        <end position="364"/>
    </location>
</feature>
<accession>A0A0C3P8D0</accession>
<keyword evidence="1" id="KW-0862">Zinc</keyword>
<dbReference type="OrthoDB" id="515401at2759"/>
<evidence type="ECO:0000313" key="5">
    <source>
        <dbReference type="Proteomes" id="UP000054217"/>
    </source>
</evidence>
<feature type="compositionally biased region" description="Polar residues" evidence="2">
    <location>
        <begin position="365"/>
        <end position="405"/>
    </location>
</feature>
<gene>
    <name evidence="4" type="ORF">M404DRAFT_616773</name>
</gene>
<dbReference type="InterPro" id="IPR013088">
    <property type="entry name" value="Znf_NHR/GATA"/>
</dbReference>
<feature type="compositionally biased region" description="Gly residues" evidence="2">
    <location>
        <begin position="450"/>
        <end position="465"/>
    </location>
</feature>
<keyword evidence="1" id="KW-0863">Zinc-finger</keyword>
<dbReference type="EMBL" id="KN831975">
    <property type="protein sequence ID" value="KIO03739.1"/>
    <property type="molecule type" value="Genomic_DNA"/>
</dbReference>
<evidence type="ECO:0000256" key="2">
    <source>
        <dbReference type="SAM" id="MobiDB-lite"/>
    </source>
</evidence>
<dbReference type="InterPro" id="IPR013860">
    <property type="entry name" value="AreA_GATA"/>
</dbReference>
<dbReference type="HOGENOM" id="CLU_420401_0_0_1"/>
<feature type="compositionally biased region" description="Gly residues" evidence="2">
    <location>
        <begin position="433"/>
        <end position="443"/>
    </location>
</feature>
<dbReference type="GO" id="GO:0006355">
    <property type="term" value="P:regulation of DNA-templated transcription"/>
    <property type="evidence" value="ECO:0007669"/>
    <property type="project" value="InterPro"/>
</dbReference>
<dbReference type="InterPro" id="IPR000679">
    <property type="entry name" value="Znf_GATA"/>
</dbReference>
<sequence length="652" mass="69773">MPSIVNLKFKGNKSFVAFSNLSDSESLTKTWKVCTKVASYLEQGQRLENLSWRLWHLQSLIVDTDNARSKREFKKLSKNMGDKLDREKGRSIEELEAPDFKRNASTDLICQRAAERERSREANQNAIPGTIKRMQFTFSVDQPSPAAPNNVLSKPDLKPCPEFKDSHASAARRGRQATRSSNHNSVAGDDSNNDQDSSPPAMASRKRKHPSSAVHILQQPTLKFPSLFSNDFGPSALLSAIPTLTTPMNYGEDVTRSSSTSHHALSIFRPTIELPLDELLDSCNEETPSASSALDAINTPGDSDIVMQDLPGAFMHTSISTPRTDTYSYGQRLSPPISNTGATSTSNASATSTPNTNTGPANPSISSSTPATVTNPNVGASAHLTTQTNPSAGMTHTKPSPSTGTRGRPSLTVKTSSHLTRSSTGPSATASGVSGGASGGGRGASAVNTPGGGNVNTNGAHGGTHGSIKAECSNCGATHTPLWRRGLNDELNCNACGLYCKLVRPLPTYNGLSTTKSRHSTNVRAPKPCGLTTPSDIPLLPHPIHPLIHPSTRLPLPTHTVVIVVPAHGVEIILERAHPELGTQIRMGITAGEAEATRQVRYFPSLLSMGYGWCWFLCFGVSEARCFLGRWGDPDADLIIVHLGSFIMGSCW</sequence>
<proteinExistence type="predicted"/>
<dbReference type="Gene3D" id="3.30.50.10">
    <property type="entry name" value="Erythroid Transcription Factor GATA-1, subunit A"/>
    <property type="match status" value="1"/>
</dbReference>
<feature type="region of interest" description="Disordered" evidence="2">
    <location>
        <begin position="140"/>
        <end position="213"/>
    </location>
</feature>
<feature type="domain" description="GATA-type" evidence="3">
    <location>
        <begin position="471"/>
        <end position="502"/>
    </location>
</feature>
<reference evidence="4 5" key="1">
    <citation type="submission" date="2014-04" db="EMBL/GenBank/DDBJ databases">
        <authorList>
            <consortium name="DOE Joint Genome Institute"/>
            <person name="Kuo A."/>
            <person name="Kohler A."/>
            <person name="Costa M.D."/>
            <person name="Nagy L.G."/>
            <person name="Floudas D."/>
            <person name="Copeland A."/>
            <person name="Barry K.W."/>
            <person name="Cichocki N."/>
            <person name="Veneault-Fourrey C."/>
            <person name="LaButti K."/>
            <person name="Lindquist E.A."/>
            <person name="Lipzen A."/>
            <person name="Lundell T."/>
            <person name="Morin E."/>
            <person name="Murat C."/>
            <person name="Sun H."/>
            <person name="Tunlid A."/>
            <person name="Henrissat B."/>
            <person name="Grigoriev I.V."/>
            <person name="Hibbett D.S."/>
            <person name="Martin F."/>
            <person name="Nordberg H.P."/>
            <person name="Cantor M.N."/>
            <person name="Hua S.X."/>
        </authorList>
    </citation>
    <scope>NUCLEOTIDE SEQUENCE [LARGE SCALE GENOMIC DNA]</scope>
    <source>
        <strain evidence="4 5">Marx 270</strain>
    </source>
</reference>
<dbReference type="GO" id="GO:0008270">
    <property type="term" value="F:zinc ion binding"/>
    <property type="evidence" value="ECO:0007669"/>
    <property type="project" value="UniProtKB-KW"/>
</dbReference>
<keyword evidence="5" id="KW-1185">Reference proteome</keyword>
<dbReference type="Pfam" id="PF08550">
    <property type="entry name" value="GATA_AreA"/>
    <property type="match status" value="1"/>
</dbReference>
<dbReference type="GO" id="GO:0043565">
    <property type="term" value="F:sequence-specific DNA binding"/>
    <property type="evidence" value="ECO:0007669"/>
    <property type="project" value="InterPro"/>
</dbReference>
<dbReference type="STRING" id="870435.A0A0C3P8D0"/>
<dbReference type="SMART" id="SM00401">
    <property type="entry name" value="ZnF_GATA"/>
    <property type="match status" value="1"/>
</dbReference>
<evidence type="ECO:0000313" key="4">
    <source>
        <dbReference type="EMBL" id="KIO03739.1"/>
    </source>
</evidence>
<dbReference type="PROSITE" id="PS50114">
    <property type="entry name" value="GATA_ZN_FINGER_2"/>
    <property type="match status" value="1"/>
</dbReference>
<feature type="compositionally biased region" description="Low complexity" evidence="2">
    <location>
        <begin position="421"/>
        <end position="432"/>
    </location>
</feature>
<protein>
    <recommendedName>
        <fullName evidence="3">GATA-type domain-containing protein</fullName>
    </recommendedName>
</protein>
<dbReference type="InParanoid" id="A0A0C3P8D0"/>
<dbReference type="Proteomes" id="UP000054217">
    <property type="component" value="Unassembled WGS sequence"/>
</dbReference>
<dbReference type="PRINTS" id="PR00619">
    <property type="entry name" value="GATAZNFINGER"/>
</dbReference>
<evidence type="ECO:0000256" key="1">
    <source>
        <dbReference type="PROSITE-ProRule" id="PRU00094"/>
    </source>
</evidence>
<reference evidence="5" key="2">
    <citation type="submission" date="2015-01" db="EMBL/GenBank/DDBJ databases">
        <title>Evolutionary Origins and Diversification of the Mycorrhizal Mutualists.</title>
        <authorList>
            <consortium name="DOE Joint Genome Institute"/>
            <consortium name="Mycorrhizal Genomics Consortium"/>
            <person name="Kohler A."/>
            <person name="Kuo A."/>
            <person name="Nagy L.G."/>
            <person name="Floudas D."/>
            <person name="Copeland A."/>
            <person name="Barry K.W."/>
            <person name="Cichocki N."/>
            <person name="Veneault-Fourrey C."/>
            <person name="LaButti K."/>
            <person name="Lindquist E.A."/>
            <person name="Lipzen A."/>
            <person name="Lundell T."/>
            <person name="Morin E."/>
            <person name="Murat C."/>
            <person name="Riley R."/>
            <person name="Ohm R."/>
            <person name="Sun H."/>
            <person name="Tunlid A."/>
            <person name="Henrissat B."/>
            <person name="Grigoriev I.V."/>
            <person name="Hibbett D.S."/>
            <person name="Martin F."/>
        </authorList>
    </citation>
    <scope>NUCLEOTIDE SEQUENCE [LARGE SCALE GENOMIC DNA]</scope>
    <source>
        <strain evidence="5">Marx 270</strain>
    </source>
</reference>
<keyword evidence="1" id="KW-0479">Metal-binding</keyword>
<feature type="region of interest" description="Disordered" evidence="2">
    <location>
        <begin position="316"/>
        <end position="466"/>
    </location>
</feature>
<feature type="compositionally biased region" description="Basic and acidic residues" evidence="2">
    <location>
        <begin position="155"/>
        <end position="167"/>
    </location>
</feature>